<evidence type="ECO:0000256" key="1">
    <source>
        <dbReference type="ARBA" id="ARBA00004651"/>
    </source>
</evidence>
<proteinExistence type="predicted"/>
<evidence type="ECO:0000256" key="3">
    <source>
        <dbReference type="ARBA" id="ARBA00022475"/>
    </source>
</evidence>
<dbReference type="InterPro" id="IPR003593">
    <property type="entry name" value="AAA+_ATPase"/>
</dbReference>
<feature type="domain" description="ABC transporter" evidence="10">
    <location>
        <begin position="1131"/>
        <end position="1391"/>
    </location>
</feature>
<feature type="transmembrane region" description="Helical" evidence="9">
    <location>
        <begin position="286"/>
        <end position="306"/>
    </location>
</feature>
<keyword evidence="12" id="KW-0378">Hydrolase</keyword>
<feature type="transmembrane region" description="Helical" evidence="9">
    <location>
        <begin position="6"/>
        <end position="25"/>
    </location>
</feature>
<dbReference type="PANTHER" id="PTHR24223:SF345">
    <property type="entry name" value="ABC MULTIDRUG TRANSPORTER (EUROFUNG)"/>
    <property type="match status" value="1"/>
</dbReference>
<dbReference type="PROSITE" id="PS50929">
    <property type="entry name" value="ABC_TM1F"/>
    <property type="match status" value="2"/>
</dbReference>
<evidence type="ECO:0000256" key="6">
    <source>
        <dbReference type="ARBA" id="ARBA00022840"/>
    </source>
</evidence>
<comment type="subcellular location">
    <subcellularLocation>
        <location evidence="1">Cell membrane</location>
        <topology evidence="1">Multi-pass membrane protein</topology>
    </subcellularLocation>
</comment>
<reference evidence="12 13" key="1">
    <citation type="submission" date="2016-07" db="EMBL/GenBank/DDBJ databases">
        <title>Multiple horizontal gene transfer events from other fungi enriched the ability of initially mycotrophic Trichoderma (Ascomycota) to feed on dead plant biomass.</title>
        <authorList>
            <consortium name="DOE Joint Genome Institute"/>
            <person name="Aerts A."/>
            <person name="Atanasova L."/>
            <person name="Chenthamara K."/>
            <person name="Zhang J."/>
            <person name="Grujic M."/>
            <person name="Henrissat B."/>
            <person name="Kuo A."/>
            <person name="Salamov A."/>
            <person name="Lipzen A."/>
            <person name="Labutti K."/>
            <person name="Barry K."/>
            <person name="Miao Y."/>
            <person name="Rahimi M.J."/>
            <person name="Shen Q."/>
            <person name="Grigoriev I.V."/>
            <person name="Kubicek C.P."/>
            <person name="Druzhinina I.S."/>
        </authorList>
    </citation>
    <scope>NUCLEOTIDE SEQUENCE [LARGE SCALE GENOMIC DNA]</scope>
    <source>
        <strain evidence="12 13">ATCC 18648</strain>
    </source>
</reference>
<dbReference type="InterPro" id="IPR036640">
    <property type="entry name" value="ABC1_TM_sf"/>
</dbReference>
<dbReference type="EMBL" id="KZ679134">
    <property type="protein sequence ID" value="PTB75327.1"/>
    <property type="molecule type" value="Genomic_DNA"/>
</dbReference>
<feature type="transmembrane region" description="Helical" evidence="9">
    <location>
        <begin position="72"/>
        <end position="91"/>
    </location>
</feature>
<dbReference type="GO" id="GO:0016887">
    <property type="term" value="F:ATP hydrolysis activity"/>
    <property type="evidence" value="ECO:0007669"/>
    <property type="project" value="InterPro"/>
</dbReference>
<dbReference type="CDD" id="cd18580">
    <property type="entry name" value="ABC_6TM_ABCC_D2"/>
    <property type="match status" value="1"/>
</dbReference>
<dbReference type="STRING" id="983965.A0A2T4C184"/>
<feature type="domain" description="ABC transporter" evidence="10">
    <location>
        <begin position="563"/>
        <end position="783"/>
    </location>
</feature>
<dbReference type="PROSITE" id="PS00211">
    <property type="entry name" value="ABC_TRANSPORTER_1"/>
    <property type="match status" value="1"/>
</dbReference>
<feature type="domain" description="ABC transmembrane type-1" evidence="11">
    <location>
        <begin position="253"/>
        <end position="529"/>
    </location>
</feature>
<evidence type="ECO:0000313" key="13">
    <source>
        <dbReference type="Proteomes" id="UP000240760"/>
    </source>
</evidence>
<evidence type="ECO:0000256" key="9">
    <source>
        <dbReference type="SAM" id="Phobius"/>
    </source>
</evidence>
<feature type="transmembrane region" description="Helical" evidence="9">
    <location>
        <begin position="41"/>
        <end position="60"/>
    </location>
</feature>
<evidence type="ECO:0000256" key="2">
    <source>
        <dbReference type="ARBA" id="ARBA00022448"/>
    </source>
</evidence>
<dbReference type="PROSITE" id="PS50893">
    <property type="entry name" value="ABC_TRANSPORTER_2"/>
    <property type="match status" value="2"/>
</dbReference>
<evidence type="ECO:0000313" key="12">
    <source>
        <dbReference type="EMBL" id="PTB75327.1"/>
    </source>
</evidence>
<keyword evidence="8 9" id="KW-0472">Membrane</keyword>
<dbReference type="Pfam" id="PF00005">
    <property type="entry name" value="ABC_tran"/>
    <property type="match status" value="2"/>
</dbReference>
<dbReference type="SUPFAM" id="SSF90123">
    <property type="entry name" value="ABC transporter transmembrane region"/>
    <property type="match status" value="2"/>
</dbReference>
<dbReference type="Gene3D" id="1.20.1560.10">
    <property type="entry name" value="ABC transporter type 1, transmembrane domain"/>
    <property type="match status" value="2"/>
</dbReference>
<dbReference type="InterPro" id="IPR050173">
    <property type="entry name" value="ABC_transporter_C-like"/>
</dbReference>
<keyword evidence="13" id="KW-1185">Reference proteome</keyword>
<keyword evidence="7 9" id="KW-1133">Transmembrane helix</keyword>
<dbReference type="CDD" id="cd18579">
    <property type="entry name" value="ABC_6TM_ABCC_D1"/>
    <property type="match status" value="1"/>
</dbReference>
<dbReference type="InterPro" id="IPR044726">
    <property type="entry name" value="ABCC_6TM_D2"/>
</dbReference>
<dbReference type="PANTHER" id="PTHR24223">
    <property type="entry name" value="ATP-BINDING CASSETTE SUB-FAMILY C"/>
    <property type="match status" value="1"/>
</dbReference>
<dbReference type="InterPro" id="IPR003439">
    <property type="entry name" value="ABC_transporter-like_ATP-bd"/>
</dbReference>
<evidence type="ECO:0000256" key="4">
    <source>
        <dbReference type="ARBA" id="ARBA00022692"/>
    </source>
</evidence>
<gene>
    <name evidence="12" type="ORF">M440DRAFT_1439867</name>
</gene>
<evidence type="ECO:0000256" key="8">
    <source>
        <dbReference type="ARBA" id="ARBA00023136"/>
    </source>
</evidence>
<dbReference type="Proteomes" id="UP000240760">
    <property type="component" value="Unassembled WGS sequence"/>
</dbReference>
<evidence type="ECO:0000259" key="10">
    <source>
        <dbReference type="PROSITE" id="PS50893"/>
    </source>
</evidence>
<keyword evidence="4 9" id="KW-0812">Transmembrane</keyword>
<dbReference type="FunFam" id="1.20.1560.10:FF:000066">
    <property type="entry name" value="ABC multidrug transporter (Eurofung)"/>
    <property type="match status" value="1"/>
</dbReference>
<protein>
    <submittedName>
        <fullName evidence="12">P-loop containing nucleoside triphosphate hydrolase protein</fullName>
    </submittedName>
</protein>
<organism evidence="12 13">
    <name type="scientific">Trichoderma longibrachiatum ATCC 18648</name>
    <dbReference type="NCBI Taxonomy" id="983965"/>
    <lineage>
        <taxon>Eukaryota</taxon>
        <taxon>Fungi</taxon>
        <taxon>Dikarya</taxon>
        <taxon>Ascomycota</taxon>
        <taxon>Pezizomycotina</taxon>
        <taxon>Sordariomycetes</taxon>
        <taxon>Hypocreomycetidae</taxon>
        <taxon>Hypocreales</taxon>
        <taxon>Hypocreaceae</taxon>
        <taxon>Trichoderma</taxon>
    </lineage>
</organism>
<dbReference type="InterPro" id="IPR017871">
    <property type="entry name" value="ABC_transporter-like_CS"/>
</dbReference>
<dbReference type="GO" id="GO:0140359">
    <property type="term" value="F:ABC-type transporter activity"/>
    <property type="evidence" value="ECO:0007669"/>
    <property type="project" value="InterPro"/>
</dbReference>
<feature type="transmembrane region" description="Helical" evidence="9">
    <location>
        <begin position="466"/>
        <end position="490"/>
    </location>
</feature>
<dbReference type="SMART" id="SM00382">
    <property type="entry name" value="AAA"/>
    <property type="match status" value="2"/>
</dbReference>
<dbReference type="SUPFAM" id="SSF52540">
    <property type="entry name" value="P-loop containing nucleoside triphosphate hydrolases"/>
    <property type="match status" value="2"/>
</dbReference>
<evidence type="ECO:0000256" key="7">
    <source>
        <dbReference type="ARBA" id="ARBA00022989"/>
    </source>
</evidence>
<dbReference type="GO" id="GO:0005886">
    <property type="term" value="C:plasma membrane"/>
    <property type="evidence" value="ECO:0007669"/>
    <property type="project" value="UniProtKB-SubCell"/>
</dbReference>
<sequence length="1391" mass="152747">MPLNLRFVSNAASTLFLLVLPFRLWKLHTETIKVLPGHRGYAKLTLAAILAIVQLVLLTARLSPDVPFDIDVLSGITSLIACLGLCPLVFLEHTRSVRPSDLSVLYLSVTLACDSIDLWTTAYQDTAASVALRDLLPAILNICLKLVLVVLESQRKDKILRDGSDKWSPEELSGILSRTFFWWINSILAQGRRNILTEDSLPPIGAQLSSKLLRHQASVAWDQRAKPIGKLTLPKVLIATTLPHFLAPILPRLCLILFRYSQPVLIRNVIRYLDASMNENSTKRDYTVVVMAIVVYVGLAISKAVYQQRLNRLKVMIRGAVVGLIHRKSLNHISSNYDDGKAVTLMSTDAENVGQSARFFHETWAQVIEVLIGTAMLAKEVGWIFPVPIVIIFFCSRMSRYLAKNLQSKQKSWNEATQKRLSMTTSMLSSMKSLKMLGVAPYTEKLIRNLRLQELAMAKRVRWMMVAYNASANALGIFSPIITFVLFALVARWNGTVLDAETAFTTTALLGLVTHPANMIMSIIPEAVGSLAAFERIQQYLLQPPRHDQRALLNNSNQDTPAIALEQVTIQLSPSTPPILSDINLLVKKGSIVICSGPVGSGKSTLAKALIGELPISSGTISISSKRIGSCEQVSWLPSGTIKEAIIGFTPEDPDWYDQVVKLCCLDEDIATLTQGHQTLIGSRGLNLSGGQRQRVALARAIYARCDIVILDDSFSALDGKTENRIVENLLGPDGHFRKMGTTVFLISNADWLIVLADYSIQYQGSVAGLKDQPQSILKVNATDLDKHAAEEELKVDSNVQRQTMKVADAISDLSRATGDITLYASYSFFVTFPQYWLSKWTAAPPSDTMFYIGGYLILSLLAWASTNGSMWSTNILIASDSGAELHRRTLSTVIGAPLSFFSNTDIGVILNRFSQDIQLVDRQLPPAILSISNQVFKILVQAALLFAAQKLMAVTLPVCIVTVYLIQKVYLQTSRQLRLLELESQSAVYSSFLESVEGVATIRAFGWERQIENANITYLDKSQQPSYILFCLQRWLNIVLDLMIAAIATGLITLAVVMKGTTTSGQIGMALNIVLVANTTLLSLVESWTNLEISLGAIARLKNLEAETPKEDKPGENYVPVDTWPSQGEVELDNVTVAYNPEAIALRNITMKIAPGEQLVVCGRTGSGKSTLLLTLLRLLDAKSGTIKVDGVDLSLVPRTLVRQRCFITVAQDPFILGQASLRFNLDPSASFPDEIIVKALEKTRLWPHFKPRTSIVKPSIILSTSMAALPQMSTGQLQLLALARAILQVQHLNTESSISEARPNGGRVMPILLLDEATSSLDPATESAMRSIIQEEFTDKGNTVVAITHRLGGVAGSGRAGKDMVALLSNGKIERMGKAEDILEDLISP</sequence>
<feature type="transmembrane region" description="Helical" evidence="9">
    <location>
        <begin position="939"/>
        <end position="967"/>
    </location>
</feature>
<dbReference type="InterPro" id="IPR011527">
    <property type="entry name" value="ABC1_TM_dom"/>
</dbReference>
<keyword evidence="2" id="KW-0813">Transport</keyword>
<evidence type="ECO:0000259" key="11">
    <source>
        <dbReference type="PROSITE" id="PS50929"/>
    </source>
</evidence>
<accession>A0A2T4C184</accession>
<keyword evidence="3" id="KW-1003">Cell membrane</keyword>
<dbReference type="InterPro" id="IPR027417">
    <property type="entry name" value="P-loop_NTPase"/>
</dbReference>
<feature type="domain" description="ABC transmembrane type-1" evidence="11">
    <location>
        <begin position="836"/>
        <end position="1093"/>
    </location>
</feature>
<keyword evidence="6" id="KW-0067">ATP-binding</keyword>
<feature type="transmembrane region" description="Helical" evidence="9">
    <location>
        <begin position="383"/>
        <end position="403"/>
    </location>
</feature>
<keyword evidence="5" id="KW-0547">Nucleotide-binding</keyword>
<dbReference type="Pfam" id="PF00664">
    <property type="entry name" value="ABC_membrane"/>
    <property type="match status" value="2"/>
</dbReference>
<evidence type="ECO:0000256" key="5">
    <source>
        <dbReference type="ARBA" id="ARBA00022741"/>
    </source>
</evidence>
<dbReference type="OrthoDB" id="4139357at2759"/>
<dbReference type="Gene3D" id="3.40.50.300">
    <property type="entry name" value="P-loop containing nucleotide triphosphate hydrolases"/>
    <property type="match status" value="2"/>
</dbReference>
<name>A0A2T4C184_TRILO</name>
<dbReference type="InterPro" id="IPR044746">
    <property type="entry name" value="ABCC_6TM_D1"/>
</dbReference>
<dbReference type="FunFam" id="1.20.1560.10:FF:000055">
    <property type="entry name" value="ABC multidrug transporter (Eurofung)"/>
    <property type="match status" value="1"/>
</dbReference>
<dbReference type="GO" id="GO:0005524">
    <property type="term" value="F:ATP binding"/>
    <property type="evidence" value="ECO:0007669"/>
    <property type="project" value="UniProtKB-KW"/>
</dbReference>
<feature type="transmembrane region" description="Helical" evidence="9">
    <location>
        <begin position="1036"/>
        <end position="1059"/>
    </location>
</feature>